<evidence type="ECO:0000313" key="3">
    <source>
        <dbReference type="Proteomes" id="UP000215335"/>
    </source>
</evidence>
<evidence type="ECO:0000256" key="1">
    <source>
        <dbReference type="SAM" id="MobiDB-lite"/>
    </source>
</evidence>
<reference evidence="2 3" key="1">
    <citation type="journal article" date="2017" name="Curr. Biol.">
        <title>The Evolution of Venom by Co-option of Single-Copy Genes.</title>
        <authorList>
            <person name="Martinson E.O."/>
            <person name="Mrinalini"/>
            <person name="Kelkar Y.D."/>
            <person name="Chang C.H."/>
            <person name="Werren J.H."/>
        </authorList>
    </citation>
    <scope>NUCLEOTIDE SEQUENCE [LARGE SCALE GENOMIC DNA]</scope>
    <source>
        <strain evidence="2 3">Alberta</strain>
        <tissue evidence="2">Whole body</tissue>
    </source>
</reference>
<keyword evidence="3" id="KW-1185">Reference proteome</keyword>
<dbReference type="AlphaFoldDB" id="A0A232FLY1"/>
<evidence type="ECO:0000313" key="2">
    <source>
        <dbReference type="EMBL" id="OXU31520.1"/>
    </source>
</evidence>
<gene>
    <name evidence="2" type="ORF">TSAR_014224</name>
</gene>
<feature type="compositionally biased region" description="Polar residues" evidence="1">
    <location>
        <begin position="105"/>
        <end position="116"/>
    </location>
</feature>
<dbReference type="EMBL" id="NNAY01000052">
    <property type="protein sequence ID" value="OXU31520.1"/>
    <property type="molecule type" value="Genomic_DNA"/>
</dbReference>
<dbReference type="Proteomes" id="UP000215335">
    <property type="component" value="Unassembled WGS sequence"/>
</dbReference>
<sequence length="126" mass="14016">MDMPTPQSPSDSKNNNASDHNNQSNPEGGMPKMTNSFTTKEAPNRKITRNKSKTATTSAKQTPCDTRVKSKRQKVNNECETSTIRGKRELTHAQNGAAEKELETPTKNSKHTTPTSDFGRLNKRKK</sequence>
<comment type="caution">
    <text evidence="2">The sequence shown here is derived from an EMBL/GenBank/DDBJ whole genome shotgun (WGS) entry which is preliminary data.</text>
</comment>
<feature type="compositionally biased region" description="Low complexity" evidence="1">
    <location>
        <begin position="10"/>
        <end position="25"/>
    </location>
</feature>
<accession>A0A232FLY1</accession>
<name>A0A232FLY1_9HYME</name>
<organism evidence="2 3">
    <name type="scientific">Trichomalopsis sarcophagae</name>
    <dbReference type="NCBI Taxonomy" id="543379"/>
    <lineage>
        <taxon>Eukaryota</taxon>
        <taxon>Metazoa</taxon>
        <taxon>Ecdysozoa</taxon>
        <taxon>Arthropoda</taxon>
        <taxon>Hexapoda</taxon>
        <taxon>Insecta</taxon>
        <taxon>Pterygota</taxon>
        <taxon>Neoptera</taxon>
        <taxon>Endopterygota</taxon>
        <taxon>Hymenoptera</taxon>
        <taxon>Apocrita</taxon>
        <taxon>Proctotrupomorpha</taxon>
        <taxon>Chalcidoidea</taxon>
        <taxon>Pteromalidae</taxon>
        <taxon>Pteromalinae</taxon>
        <taxon>Trichomalopsis</taxon>
    </lineage>
</organism>
<proteinExistence type="predicted"/>
<feature type="region of interest" description="Disordered" evidence="1">
    <location>
        <begin position="1"/>
        <end position="126"/>
    </location>
</feature>
<protein>
    <submittedName>
        <fullName evidence="2">Uncharacterized protein</fullName>
    </submittedName>
</protein>